<sequence length="321" mass="36441">MQPTSPIPLVHSLAQEPIPRPNDPSATTPITNQNPISVHLMVTRFHVRFNRPTERLNFHVSSISQLPKSYTTAFNDPNWKNTMNDEYNSLIKNNTWTLVSRPTDANIVRCMWLFHHKYLADDTLSHYKDCLVANESVQLEGVDETFSLVVKPHTIQAVLKLGSFNYLMGISVTRDSSGMFLSQCKYATEILERTYMVSCNSNRTPVDTEFKLRDDGDPVFDLTLYRSLAASLQYLTFTHPDISYTVQQTMGYSCFHPLLHHWFAYSDADLAGFPITRRSISEAKYLRVANAVAEFCGCGIYSEFRTSLIVQCPTAPTADEC</sequence>
<dbReference type="EMBL" id="BKCJ010137323">
    <property type="protein sequence ID" value="GEX89499.1"/>
    <property type="molecule type" value="Genomic_DNA"/>
</dbReference>
<name>A0A699HCV3_TANCI</name>
<evidence type="ECO:0000256" key="1">
    <source>
        <dbReference type="SAM" id="MobiDB-lite"/>
    </source>
</evidence>
<gene>
    <name evidence="2" type="ORF">Tci_361474</name>
</gene>
<accession>A0A699HCV3</accession>
<dbReference type="PANTHER" id="PTHR11439">
    <property type="entry name" value="GAG-POL-RELATED RETROTRANSPOSON"/>
    <property type="match status" value="1"/>
</dbReference>
<dbReference type="AlphaFoldDB" id="A0A699HCV3"/>
<feature type="region of interest" description="Disordered" evidence="1">
    <location>
        <begin position="1"/>
        <end position="32"/>
    </location>
</feature>
<protein>
    <submittedName>
        <fullName evidence="2">Ribonuclease H-like domain-containing protein</fullName>
    </submittedName>
</protein>
<dbReference type="PANTHER" id="PTHR11439:SF524">
    <property type="entry name" value="RNA-DIRECTED DNA POLYMERASE, PROTEIN KINASE RLK-PELLE-DLSV FAMILY"/>
    <property type="match status" value="1"/>
</dbReference>
<comment type="caution">
    <text evidence="2">The sequence shown here is derived from an EMBL/GenBank/DDBJ whole genome shotgun (WGS) entry which is preliminary data.</text>
</comment>
<evidence type="ECO:0000313" key="2">
    <source>
        <dbReference type="EMBL" id="GEX89499.1"/>
    </source>
</evidence>
<reference evidence="2" key="1">
    <citation type="journal article" date="2019" name="Sci. Rep.">
        <title>Draft genome of Tanacetum cinerariifolium, the natural source of mosquito coil.</title>
        <authorList>
            <person name="Yamashiro T."/>
            <person name="Shiraishi A."/>
            <person name="Satake H."/>
            <person name="Nakayama K."/>
        </authorList>
    </citation>
    <scope>NUCLEOTIDE SEQUENCE</scope>
</reference>
<proteinExistence type="predicted"/>
<organism evidence="2">
    <name type="scientific">Tanacetum cinerariifolium</name>
    <name type="common">Dalmatian daisy</name>
    <name type="synonym">Chrysanthemum cinerariifolium</name>
    <dbReference type="NCBI Taxonomy" id="118510"/>
    <lineage>
        <taxon>Eukaryota</taxon>
        <taxon>Viridiplantae</taxon>
        <taxon>Streptophyta</taxon>
        <taxon>Embryophyta</taxon>
        <taxon>Tracheophyta</taxon>
        <taxon>Spermatophyta</taxon>
        <taxon>Magnoliopsida</taxon>
        <taxon>eudicotyledons</taxon>
        <taxon>Gunneridae</taxon>
        <taxon>Pentapetalae</taxon>
        <taxon>asterids</taxon>
        <taxon>campanulids</taxon>
        <taxon>Asterales</taxon>
        <taxon>Asteraceae</taxon>
        <taxon>Asteroideae</taxon>
        <taxon>Anthemideae</taxon>
        <taxon>Anthemidinae</taxon>
        <taxon>Tanacetum</taxon>
    </lineage>
</organism>